<dbReference type="Proteomes" id="UP000887564">
    <property type="component" value="Unplaced"/>
</dbReference>
<sequence length="140" mass="15875">MKKIKLNSDESVFKVPIDSGRIRKFYLDYIEKAVAFVRIGYLSHKVSRYGFTAAVGKPGQAREAREAVRTAMSTVNPTVGFFSGSCILGEFRKPPLANPLDYEKFISERSAQLENDTHRELLLFPRDDIAVSSFHLIIEF</sequence>
<dbReference type="AlphaFoldDB" id="A0A914RKN6"/>
<keyword evidence="2" id="KW-1185">Reference proteome</keyword>
<protein>
    <submittedName>
        <fullName evidence="3">Dedicator of cytokinesis C/D N-terminal domain-containing protein</fullName>
    </submittedName>
</protein>
<evidence type="ECO:0000313" key="3">
    <source>
        <dbReference type="WBParaSite" id="PEQ_0000706901-mRNA-1"/>
    </source>
</evidence>
<organism evidence="2 3">
    <name type="scientific">Parascaris equorum</name>
    <name type="common">Equine roundworm</name>
    <dbReference type="NCBI Taxonomy" id="6256"/>
    <lineage>
        <taxon>Eukaryota</taxon>
        <taxon>Metazoa</taxon>
        <taxon>Ecdysozoa</taxon>
        <taxon>Nematoda</taxon>
        <taxon>Chromadorea</taxon>
        <taxon>Rhabditida</taxon>
        <taxon>Spirurina</taxon>
        <taxon>Ascaridomorpha</taxon>
        <taxon>Ascaridoidea</taxon>
        <taxon>Ascarididae</taxon>
        <taxon>Parascaris</taxon>
    </lineage>
</organism>
<reference evidence="3" key="1">
    <citation type="submission" date="2022-11" db="UniProtKB">
        <authorList>
            <consortium name="WormBaseParasite"/>
        </authorList>
    </citation>
    <scope>IDENTIFICATION</scope>
</reference>
<evidence type="ECO:0000259" key="1">
    <source>
        <dbReference type="Pfam" id="PF11878"/>
    </source>
</evidence>
<dbReference type="Pfam" id="PF11878">
    <property type="entry name" value="DOCK_C-D_N"/>
    <property type="match status" value="1"/>
</dbReference>
<proteinExistence type="predicted"/>
<evidence type="ECO:0000313" key="2">
    <source>
        <dbReference type="Proteomes" id="UP000887564"/>
    </source>
</evidence>
<dbReference type="WBParaSite" id="PEQ_0000706901-mRNA-1">
    <property type="protein sequence ID" value="PEQ_0000706901-mRNA-1"/>
    <property type="gene ID" value="PEQ_0000706901"/>
</dbReference>
<accession>A0A914RKN6</accession>
<name>A0A914RKN6_PAREQ</name>
<feature type="domain" description="Dedicator of cytokinesis C/D N-terminal" evidence="1">
    <location>
        <begin position="96"/>
        <end position="133"/>
    </location>
</feature>
<dbReference type="InterPro" id="IPR021816">
    <property type="entry name" value="DOCK_C/D_N"/>
</dbReference>